<keyword evidence="1" id="KW-0808">Transferase</keyword>
<dbReference type="PANTHER" id="PTHR47027:SF20">
    <property type="entry name" value="REVERSE TRANSCRIPTASE-LIKE PROTEIN WITH RNA-DIRECTED DNA POLYMERASE DOMAIN"/>
    <property type="match status" value="1"/>
</dbReference>
<dbReference type="PROSITE" id="PS50878">
    <property type="entry name" value="RT_POL"/>
    <property type="match status" value="1"/>
</dbReference>
<dbReference type="AlphaFoldDB" id="A0A7D9LE25"/>
<keyword evidence="1" id="KW-0695">RNA-directed DNA polymerase</keyword>
<gene>
    <name evidence="1" type="ORF">PACLA_8A011660</name>
</gene>
<dbReference type="Proteomes" id="UP001152795">
    <property type="component" value="Unassembled WGS sequence"/>
</dbReference>
<dbReference type="PANTHER" id="PTHR47027">
    <property type="entry name" value="REVERSE TRANSCRIPTASE DOMAIN-CONTAINING PROTEIN"/>
    <property type="match status" value="1"/>
</dbReference>
<keyword evidence="2" id="KW-1185">Reference proteome</keyword>
<dbReference type="InterPro" id="IPR000477">
    <property type="entry name" value="RT_dom"/>
</dbReference>
<protein>
    <submittedName>
        <fullName evidence="1">Reverse transcriptase</fullName>
    </submittedName>
</protein>
<dbReference type="Pfam" id="PF00078">
    <property type="entry name" value="RVT_1"/>
    <property type="match status" value="1"/>
</dbReference>
<evidence type="ECO:0000313" key="1">
    <source>
        <dbReference type="EMBL" id="CAB4032200.1"/>
    </source>
</evidence>
<dbReference type="OrthoDB" id="410104at2759"/>
<dbReference type="EMBL" id="CACRXK020018210">
    <property type="protein sequence ID" value="CAB4032200.1"/>
    <property type="molecule type" value="Genomic_DNA"/>
</dbReference>
<proteinExistence type="predicted"/>
<name>A0A7D9LE25_PARCT</name>
<comment type="caution">
    <text evidence="1">The sequence shown here is derived from an EMBL/GenBank/DDBJ whole genome shotgun (WGS) entry which is preliminary data.</text>
</comment>
<dbReference type="SUPFAM" id="SSF56672">
    <property type="entry name" value="DNA/RNA polymerases"/>
    <property type="match status" value="1"/>
</dbReference>
<dbReference type="InterPro" id="IPR043502">
    <property type="entry name" value="DNA/RNA_pol_sf"/>
</dbReference>
<reference evidence="1" key="1">
    <citation type="submission" date="2020-04" db="EMBL/GenBank/DDBJ databases">
        <authorList>
            <person name="Alioto T."/>
            <person name="Alioto T."/>
            <person name="Gomez Garrido J."/>
        </authorList>
    </citation>
    <scope>NUCLEOTIDE SEQUENCE</scope>
    <source>
        <strain evidence="1">A484AB</strain>
    </source>
</reference>
<keyword evidence="1" id="KW-0548">Nucleotidyltransferase</keyword>
<accession>A0A7D9LE25</accession>
<evidence type="ECO:0000313" key="2">
    <source>
        <dbReference type="Proteomes" id="UP001152795"/>
    </source>
</evidence>
<dbReference type="GO" id="GO:0003964">
    <property type="term" value="F:RNA-directed DNA polymerase activity"/>
    <property type="evidence" value="ECO:0007669"/>
    <property type="project" value="UniProtKB-KW"/>
</dbReference>
<organism evidence="1 2">
    <name type="scientific">Paramuricea clavata</name>
    <name type="common">Red gorgonian</name>
    <name type="synonym">Violescent sea-whip</name>
    <dbReference type="NCBI Taxonomy" id="317549"/>
    <lineage>
        <taxon>Eukaryota</taxon>
        <taxon>Metazoa</taxon>
        <taxon>Cnidaria</taxon>
        <taxon>Anthozoa</taxon>
        <taxon>Octocorallia</taxon>
        <taxon>Malacalcyonacea</taxon>
        <taxon>Plexauridae</taxon>
        <taxon>Paramuricea</taxon>
    </lineage>
</organism>
<sequence>MRRLGCPDPFLSYIRDLYSRSSTMIEQNGESTPIFTRRGVKQGDPLSPFMFDAVIDWAFSSLDDHVGFSFGHVRVNNLGYADDVALLSDTRAGLRSQLGKFESHLAKGGLTISAGTEGKSSSLSIVVDGKAKQWVVNQTLFLATNKGIVPSLSASGEYRYLGIMLGSGGAKKELSGLSRKTLGRRLVTDKQSLAQAWAACLYTKLDGRGLSEARSCAEGSRWVSNPPRNQSGGNYIGAIKARGGLLHSKVHSARGDSGRDLLLSGLAGYKVLVEPRIVGHTLGVRKPDLVLWNESRAYVADVTVTSDQVGGVKAHRDKVAYYDQPEIQEWVERFTGLSNISFSTVAANWRGVLSPLSANFLKSVLKLSNWDISLLGLRICKETYHIHRYFGRSTYSVRGRGPS</sequence>